<dbReference type="Proteomes" id="UP000188268">
    <property type="component" value="Unassembled WGS sequence"/>
</dbReference>
<evidence type="ECO:0000256" key="8">
    <source>
        <dbReference type="PROSITE-ProRule" id="PRU00221"/>
    </source>
</evidence>
<dbReference type="InterPro" id="IPR033010">
    <property type="entry name" value="Cdc20/Fizzy"/>
</dbReference>
<dbReference type="GO" id="GO:0016567">
    <property type="term" value="P:protein ubiquitination"/>
    <property type="evidence" value="ECO:0007669"/>
    <property type="project" value="UniProtKB-UniPathway"/>
</dbReference>
<comment type="similarity">
    <text evidence="1">Belongs to the WD repeat CDC20/Fizzy family.</text>
</comment>
<comment type="caution">
    <text evidence="10">The sequence shown here is derived from an EMBL/GenBank/DDBJ whole genome shotgun (WGS) entry which is preliminary data.</text>
</comment>
<reference evidence="10 11" key="1">
    <citation type="submission" date="2013-09" db="EMBL/GenBank/DDBJ databases">
        <title>Corchorus capsularis genome sequencing.</title>
        <authorList>
            <person name="Alam M."/>
            <person name="Haque M.S."/>
            <person name="Islam M.S."/>
            <person name="Emdad E.M."/>
            <person name="Islam M.M."/>
            <person name="Ahmed B."/>
            <person name="Halim A."/>
            <person name="Hossen Q.M.M."/>
            <person name="Hossain M.Z."/>
            <person name="Ahmed R."/>
            <person name="Khan M.M."/>
            <person name="Islam R."/>
            <person name="Rashid M.M."/>
            <person name="Khan S.A."/>
            <person name="Rahman M.S."/>
            <person name="Alam M."/>
        </authorList>
    </citation>
    <scope>NUCLEOTIDE SEQUENCE [LARGE SCALE GENOMIC DNA]</scope>
    <source>
        <strain evidence="11">cv. CVL-1</strain>
        <tissue evidence="10">Whole seedling</tissue>
    </source>
</reference>
<dbReference type="GO" id="GO:0010997">
    <property type="term" value="F:anaphase-promoting complex binding"/>
    <property type="evidence" value="ECO:0007669"/>
    <property type="project" value="InterPro"/>
</dbReference>
<keyword evidence="3" id="KW-0132">Cell division</keyword>
<evidence type="ECO:0000259" key="9">
    <source>
        <dbReference type="Pfam" id="PF24807"/>
    </source>
</evidence>
<dbReference type="PROSITE" id="PS50082">
    <property type="entry name" value="WD_REPEATS_2"/>
    <property type="match status" value="2"/>
</dbReference>
<dbReference type="PROSITE" id="PS50294">
    <property type="entry name" value="WD_REPEATS_REGION"/>
    <property type="match status" value="1"/>
</dbReference>
<evidence type="ECO:0000256" key="2">
    <source>
        <dbReference type="ARBA" id="ARBA00022574"/>
    </source>
</evidence>
<dbReference type="AlphaFoldDB" id="A0A1R3J4G5"/>
<dbReference type="InterPro" id="IPR036322">
    <property type="entry name" value="WD40_repeat_dom_sf"/>
</dbReference>
<organism evidence="10 11">
    <name type="scientific">Corchorus capsularis</name>
    <name type="common">Jute</name>
    <dbReference type="NCBI Taxonomy" id="210143"/>
    <lineage>
        <taxon>Eukaryota</taxon>
        <taxon>Viridiplantae</taxon>
        <taxon>Streptophyta</taxon>
        <taxon>Embryophyta</taxon>
        <taxon>Tracheophyta</taxon>
        <taxon>Spermatophyta</taxon>
        <taxon>Magnoliopsida</taxon>
        <taxon>eudicotyledons</taxon>
        <taxon>Gunneridae</taxon>
        <taxon>Pentapetalae</taxon>
        <taxon>rosids</taxon>
        <taxon>malvids</taxon>
        <taxon>Malvales</taxon>
        <taxon>Malvaceae</taxon>
        <taxon>Grewioideae</taxon>
        <taxon>Apeibeae</taxon>
        <taxon>Corchorus</taxon>
    </lineage>
</organism>
<dbReference type="GO" id="GO:0051301">
    <property type="term" value="P:cell division"/>
    <property type="evidence" value="ECO:0007669"/>
    <property type="project" value="UniProtKB-KW"/>
</dbReference>
<dbReference type="STRING" id="210143.A0A1R3J4G5"/>
<dbReference type="GO" id="GO:1990757">
    <property type="term" value="F:ubiquitin ligase activator activity"/>
    <property type="evidence" value="ECO:0007669"/>
    <property type="project" value="TreeGrafter"/>
</dbReference>
<keyword evidence="11" id="KW-1185">Reference proteome</keyword>
<feature type="repeat" description="WD" evidence="8">
    <location>
        <begin position="737"/>
        <end position="769"/>
    </location>
</feature>
<protein>
    <recommendedName>
        <fullName evidence="9">CDC20/Fizzy WD40 domain-containing protein</fullName>
    </recommendedName>
</protein>
<feature type="repeat" description="WD" evidence="8">
    <location>
        <begin position="652"/>
        <end position="693"/>
    </location>
</feature>
<evidence type="ECO:0000313" key="11">
    <source>
        <dbReference type="Proteomes" id="UP000188268"/>
    </source>
</evidence>
<accession>A0A1R3J4G5</accession>
<evidence type="ECO:0000256" key="4">
    <source>
        <dbReference type="ARBA" id="ARBA00022737"/>
    </source>
</evidence>
<evidence type="ECO:0000256" key="6">
    <source>
        <dbReference type="ARBA" id="ARBA00023306"/>
    </source>
</evidence>
<comment type="function">
    <text evidence="7">Component of the anaphase promoting complex/cyclosome (APC/C), a cell cycle-regulated E3 ubiquitin-protein ligase complex that controls progression through mitosis and the G1 phase of the cell cycle.</text>
</comment>
<dbReference type="SUPFAM" id="SSF50978">
    <property type="entry name" value="WD40 repeat-like"/>
    <property type="match status" value="1"/>
</dbReference>
<keyword evidence="2 8" id="KW-0853">WD repeat</keyword>
<dbReference type="EMBL" id="AWWV01008621">
    <property type="protein sequence ID" value="OMO89712.1"/>
    <property type="molecule type" value="Genomic_DNA"/>
</dbReference>
<keyword evidence="5" id="KW-0498">Mitosis</keyword>
<evidence type="ECO:0000256" key="1">
    <source>
        <dbReference type="ARBA" id="ARBA00006445"/>
    </source>
</evidence>
<dbReference type="GO" id="GO:0031145">
    <property type="term" value="P:anaphase-promoting complex-dependent catabolic process"/>
    <property type="evidence" value="ECO:0007669"/>
    <property type="project" value="TreeGrafter"/>
</dbReference>
<dbReference type="Gene3D" id="2.130.10.10">
    <property type="entry name" value="YVTN repeat-like/Quinoprotein amine dehydrogenase"/>
    <property type="match status" value="2"/>
</dbReference>
<dbReference type="Pfam" id="PF24807">
    <property type="entry name" value="WD40_CDC20-Fz"/>
    <property type="match status" value="1"/>
</dbReference>
<evidence type="ECO:0000256" key="7">
    <source>
        <dbReference type="ARBA" id="ARBA00023425"/>
    </source>
</evidence>
<dbReference type="InterPro" id="IPR056150">
    <property type="entry name" value="WD40_CDC20-Fz"/>
</dbReference>
<evidence type="ECO:0000256" key="5">
    <source>
        <dbReference type="ARBA" id="ARBA00022776"/>
    </source>
</evidence>
<dbReference type="UniPathway" id="UPA00143"/>
<keyword evidence="6" id="KW-0131">Cell cycle</keyword>
<dbReference type="PANTHER" id="PTHR19918:SF8">
    <property type="entry name" value="FI02843P"/>
    <property type="match status" value="1"/>
</dbReference>
<sequence>MAASPRSEQLPVLGDMSPMCQSLIHVIEEQLGATYCNDIVSADCAEFKKTPNFLELAKTTLKDPERVFLQDDKYNVTLYGDQQRLILVTTKPYFKVTIRQEYVADLSSGVATHKINLRLCSHEGSWRNKTCGLCGHVSYLPLNPPISQPFVILIYNVVETRISRVRAKDNMKSFGYCHAHQLDPFGYLGGEWLLWNCNDVDLDVTMKKMAMLDFETLESVLDTILNPSINSSLKKLGIPPTLVWDNLVAIEKTLDLGSYINDLVLSEAFFVLGTLPRETRVEKLVEDEFKEAKACAIREAEVPTPAHWVVDTLKRVIFPRKLPFVKLFAVPSDVRETSIVARSYTEIDSLQRVVSVVIMPLCHRNANIIWEGVNGGETDPQLAGSWWGPEKNSELSDRFIPSAINPNYVEIKEEEGSAYQKILAEALGMNRTRILAFKKKPPKPMEFYPPFYPPEDPSASVHPTRRRRIPRGPDRALDVPGFVDNFYLKLLDWGCNNVVLITVGDGVHLWDASDEISDRFIPMRSAMNFDFAHYMVTGGKSIKEKEPSASAYQKILAEALGMNRTQILAFKKKPPKPMEFYPPEDPSASVHPARRRRIPRGPDRALDVSGFVDDFYLNLLDWSCNNVVLTAVGDGVHLWDASDGSNSELVTVDAEIGPVTSVSRAPDGRHVAVGLNNSEVELWDSVSHQRLRTLKGCHSGRVGSLAWNNNDILTTGGMDGQILNNDVRIQSPVVGAYRGHRSEVCGLKWSTSGQQLASGGEDNLVHIWDRSMASSNSPRQWLHMLEDHTCAVKAISWCPFQRNLLATGGGEGDRSIKFWNSHTGACLNSVETGSQISGLLWSKNERELLSSHGFPRNQLTLWKYPSLVKMAELTDHTSRVLHMA</sequence>
<feature type="domain" description="CDC20/Fizzy WD40" evidence="9">
    <location>
        <begin position="606"/>
        <end position="884"/>
    </location>
</feature>
<name>A0A1R3J4G5_COCAP</name>
<dbReference type="OrthoDB" id="10263272at2759"/>
<dbReference type="SMART" id="SM00320">
    <property type="entry name" value="WD40"/>
    <property type="match status" value="5"/>
</dbReference>
<evidence type="ECO:0000256" key="3">
    <source>
        <dbReference type="ARBA" id="ARBA00022618"/>
    </source>
</evidence>
<dbReference type="Gramene" id="OMO89712">
    <property type="protein sequence ID" value="OMO89712"/>
    <property type="gene ID" value="CCACVL1_07681"/>
</dbReference>
<dbReference type="GO" id="GO:1905786">
    <property type="term" value="P:positive regulation of anaphase-promoting complex-dependent catabolic process"/>
    <property type="evidence" value="ECO:0007669"/>
    <property type="project" value="TreeGrafter"/>
</dbReference>
<dbReference type="PANTHER" id="PTHR19918">
    <property type="entry name" value="CELL DIVISION CYCLE 20 CDC20 FIZZY -RELATED"/>
    <property type="match status" value="1"/>
</dbReference>
<keyword evidence="4" id="KW-0677">Repeat</keyword>
<dbReference type="InterPro" id="IPR001680">
    <property type="entry name" value="WD40_rpt"/>
</dbReference>
<dbReference type="InterPro" id="IPR015943">
    <property type="entry name" value="WD40/YVTN_repeat-like_dom_sf"/>
</dbReference>
<dbReference type="GO" id="GO:0005680">
    <property type="term" value="C:anaphase-promoting complex"/>
    <property type="evidence" value="ECO:0007669"/>
    <property type="project" value="TreeGrafter"/>
</dbReference>
<evidence type="ECO:0000313" key="10">
    <source>
        <dbReference type="EMBL" id="OMO89712.1"/>
    </source>
</evidence>
<gene>
    <name evidence="10" type="ORF">CCACVL1_07681</name>
</gene>
<proteinExistence type="inferred from homology"/>